<evidence type="ECO:0000256" key="3">
    <source>
        <dbReference type="ARBA" id="ARBA00012723"/>
    </source>
</evidence>
<dbReference type="InterPro" id="IPR036249">
    <property type="entry name" value="Thioredoxin-like_sf"/>
</dbReference>
<sequence length="466" mass="51832">MSIKQSPPSCIEQSLLLLRSGDEGEGRRRRMGRSQIWFALGAVNLALLFAYAFADGDVVVLTEANFEKEVGQDRAALVEFYAPWCGHCKKLAPEYEKLGSSFKKAKSVLIGKVDCDEHKSICSKYGVSGYPTIQWFPKGSLEPKKCNMHNKYEQSCRYEGPRTAEALTEFVNTEGGTNVKLATIPSNVVVLTPETFDQIVLDVNKDVLVEFYAPWLVYLLRCGHCKHLAPIYEKLANAYKLEDDVVIANLDADKYKDLAEKYGVGGYPTLKFFPKENKAGEDYEAERELDDFVKFINEKCGTSRDANGQLTFQAGIVASLDALVKEFVSASNEEQKAILSRMEEEVAKLTGSSARKVAAIVENQGSNPMERRSIEEVLVLKRVLASAGGVVGAIGFREGTEGSKENSREKLYGKTYLKVAKSSFIKGTDYAKKEIERLQRILEKPINTVKADEFIIKKNILSTFAA</sequence>
<protein>
    <recommendedName>
        <fullName evidence="3">protein disulfide-isomerase</fullName>
        <ecNumber evidence="3">5.3.4.1</ecNumber>
    </recommendedName>
</protein>
<keyword evidence="5" id="KW-0677">Repeat</keyword>
<dbReference type="PROSITE" id="PS00194">
    <property type="entry name" value="THIOREDOXIN_1"/>
    <property type="match status" value="1"/>
</dbReference>
<proteinExistence type="inferred from homology"/>
<dbReference type="Proteomes" id="UP000734854">
    <property type="component" value="Unassembled WGS sequence"/>
</dbReference>
<organism evidence="12 13">
    <name type="scientific">Zingiber officinale</name>
    <name type="common">Ginger</name>
    <name type="synonym">Amomum zingiber</name>
    <dbReference type="NCBI Taxonomy" id="94328"/>
    <lineage>
        <taxon>Eukaryota</taxon>
        <taxon>Viridiplantae</taxon>
        <taxon>Streptophyta</taxon>
        <taxon>Embryophyta</taxon>
        <taxon>Tracheophyta</taxon>
        <taxon>Spermatophyta</taxon>
        <taxon>Magnoliopsida</taxon>
        <taxon>Liliopsida</taxon>
        <taxon>Zingiberales</taxon>
        <taxon>Zingiberaceae</taxon>
        <taxon>Zingiber</taxon>
    </lineage>
</organism>
<dbReference type="GO" id="GO:0003756">
    <property type="term" value="F:protein disulfide isomerase activity"/>
    <property type="evidence" value="ECO:0007669"/>
    <property type="project" value="UniProtKB-EC"/>
</dbReference>
<dbReference type="NCBIfam" id="TIGR01126">
    <property type="entry name" value="pdi_dom"/>
    <property type="match status" value="2"/>
</dbReference>
<evidence type="ECO:0000256" key="2">
    <source>
        <dbReference type="ARBA" id="ARBA00006347"/>
    </source>
</evidence>
<dbReference type="InterPro" id="IPR011679">
    <property type="entry name" value="ERp29_C"/>
</dbReference>
<dbReference type="FunFam" id="3.40.30.10:FF:000032">
    <property type="entry name" value="Protein disulfide-isomerase A6 homolog"/>
    <property type="match status" value="1"/>
</dbReference>
<dbReference type="EC" id="5.3.4.1" evidence="3"/>
<dbReference type="InterPro" id="IPR013766">
    <property type="entry name" value="Thioredoxin_domain"/>
</dbReference>
<evidence type="ECO:0000259" key="11">
    <source>
        <dbReference type="PROSITE" id="PS51352"/>
    </source>
</evidence>
<keyword evidence="10" id="KW-0472">Membrane</keyword>
<dbReference type="InterPro" id="IPR051063">
    <property type="entry name" value="PDI"/>
</dbReference>
<comment type="caution">
    <text evidence="12">The sequence shown here is derived from an EMBL/GenBank/DDBJ whole genome shotgun (WGS) entry which is preliminary data.</text>
</comment>
<dbReference type="SUPFAM" id="SSF52833">
    <property type="entry name" value="Thioredoxin-like"/>
    <property type="match status" value="2"/>
</dbReference>
<evidence type="ECO:0000256" key="1">
    <source>
        <dbReference type="ARBA" id="ARBA00001182"/>
    </source>
</evidence>
<reference evidence="12 13" key="1">
    <citation type="submission" date="2020-08" db="EMBL/GenBank/DDBJ databases">
        <title>Plant Genome Project.</title>
        <authorList>
            <person name="Zhang R.-G."/>
        </authorList>
    </citation>
    <scope>NUCLEOTIDE SEQUENCE [LARGE SCALE GENOMIC DNA]</scope>
    <source>
        <tissue evidence="12">Rhizome</tissue>
    </source>
</reference>
<evidence type="ECO:0000256" key="5">
    <source>
        <dbReference type="ARBA" id="ARBA00022737"/>
    </source>
</evidence>
<evidence type="ECO:0000256" key="7">
    <source>
        <dbReference type="ARBA" id="ARBA00023235"/>
    </source>
</evidence>
<feature type="transmembrane region" description="Helical" evidence="10">
    <location>
        <begin position="36"/>
        <end position="54"/>
    </location>
</feature>
<evidence type="ECO:0000256" key="10">
    <source>
        <dbReference type="SAM" id="Phobius"/>
    </source>
</evidence>
<accession>A0A8J5FIT4</accession>
<comment type="catalytic activity">
    <reaction evidence="1">
        <text>Catalyzes the rearrangement of -S-S- bonds in proteins.</text>
        <dbReference type="EC" id="5.3.4.1"/>
    </reaction>
</comment>
<dbReference type="InterPro" id="IPR036356">
    <property type="entry name" value="ERp29_C_sf"/>
</dbReference>
<dbReference type="SUPFAM" id="SSF47933">
    <property type="entry name" value="ERP29 C domain-like"/>
    <property type="match status" value="2"/>
</dbReference>
<feature type="domain" description="Thioredoxin" evidence="11">
    <location>
        <begin position="40"/>
        <end position="176"/>
    </location>
</feature>
<evidence type="ECO:0000256" key="8">
    <source>
        <dbReference type="ARBA" id="ARBA00023284"/>
    </source>
</evidence>
<keyword evidence="4" id="KW-0732">Signal</keyword>
<keyword evidence="13" id="KW-1185">Reference proteome</keyword>
<dbReference type="GO" id="GO:0005783">
    <property type="term" value="C:endoplasmic reticulum"/>
    <property type="evidence" value="ECO:0007669"/>
    <property type="project" value="InterPro"/>
</dbReference>
<name>A0A8J5FIT4_ZINOF</name>
<comment type="similarity">
    <text evidence="2 9">Belongs to the protein disulfide isomerase family.</text>
</comment>
<evidence type="ECO:0000256" key="9">
    <source>
        <dbReference type="RuleBase" id="RU004208"/>
    </source>
</evidence>
<feature type="domain" description="Thioredoxin" evidence="11">
    <location>
        <begin position="180"/>
        <end position="301"/>
    </location>
</feature>
<dbReference type="InterPro" id="IPR017937">
    <property type="entry name" value="Thioredoxin_CS"/>
</dbReference>
<dbReference type="GO" id="GO:0006457">
    <property type="term" value="P:protein folding"/>
    <property type="evidence" value="ECO:0007669"/>
    <property type="project" value="TreeGrafter"/>
</dbReference>
<keyword evidence="10" id="KW-1133">Transmembrane helix</keyword>
<evidence type="ECO:0000256" key="6">
    <source>
        <dbReference type="ARBA" id="ARBA00023157"/>
    </source>
</evidence>
<evidence type="ECO:0000313" key="12">
    <source>
        <dbReference type="EMBL" id="KAG6487660.1"/>
    </source>
</evidence>
<evidence type="ECO:0000256" key="4">
    <source>
        <dbReference type="ARBA" id="ARBA00022729"/>
    </source>
</evidence>
<dbReference type="InterPro" id="IPR005788">
    <property type="entry name" value="PDI_thioredoxin-like_dom"/>
</dbReference>
<dbReference type="PROSITE" id="PS51352">
    <property type="entry name" value="THIOREDOXIN_2"/>
    <property type="match status" value="2"/>
</dbReference>
<gene>
    <name evidence="12" type="ORF">ZIOFF_056251</name>
</gene>
<dbReference type="Gene3D" id="1.20.1150.12">
    <property type="entry name" value="Endoplasmic reticulum resident protein 29, C-terminal domain"/>
    <property type="match status" value="2"/>
</dbReference>
<dbReference type="CDD" id="cd02998">
    <property type="entry name" value="PDI_a_ERp38"/>
    <property type="match status" value="2"/>
</dbReference>
<dbReference type="Gene3D" id="3.40.30.10">
    <property type="entry name" value="Glutaredoxin"/>
    <property type="match status" value="2"/>
</dbReference>
<dbReference type="PANTHER" id="PTHR45672">
    <property type="entry name" value="PROTEIN DISULFIDE-ISOMERASE C17H9.14C-RELATED"/>
    <property type="match status" value="1"/>
</dbReference>
<dbReference type="Pfam" id="PF07749">
    <property type="entry name" value="ERp29"/>
    <property type="match status" value="1"/>
</dbReference>
<dbReference type="CDD" id="cd00238">
    <property type="entry name" value="ERp29c"/>
    <property type="match status" value="1"/>
</dbReference>
<keyword evidence="8" id="KW-0676">Redox-active center</keyword>
<keyword evidence="10" id="KW-0812">Transmembrane</keyword>
<keyword evidence="7" id="KW-0413">Isomerase</keyword>
<dbReference type="EMBL" id="JACMSC010000015">
    <property type="protein sequence ID" value="KAG6487660.1"/>
    <property type="molecule type" value="Genomic_DNA"/>
</dbReference>
<evidence type="ECO:0000313" key="13">
    <source>
        <dbReference type="Proteomes" id="UP000734854"/>
    </source>
</evidence>
<dbReference type="PRINTS" id="PR00421">
    <property type="entry name" value="THIOREDOXIN"/>
</dbReference>
<dbReference type="Pfam" id="PF00085">
    <property type="entry name" value="Thioredoxin"/>
    <property type="match status" value="2"/>
</dbReference>
<keyword evidence="6" id="KW-1015">Disulfide bond</keyword>
<dbReference type="PANTHER" id="PTHR45672:SF11">
    <property type="entry name" value="PROTEIN DISULFIDE-ISOMERASE C17H9.14C"/>
    <property type="match status" value="1"/>
</dbReference>
<dbReference type="AlphaFoldDB" id="A0A8J5FIT4"/>